<dbReference type="AlphaFoldDB" id="C8VX03"/>
<gene>
    <name evidence="2" type="ordered locus">Dtox_1722</name>
</gene>
<dbReference type="HOGENOM" id="CLU_072055_0_0_9"/>
<reference evidence="2 3" key="1">
    <citation type="journal article" date="2009" name="Stand. Genomic Sci.">
        <title>Complete genome sequence of Desulfotomaculum acetoxidans type strain (5575).</title>
        <authorList>
            <person name="Spring S."/>
            <person name="Lapidus A."/>
            <person name="Schroder M."/>
            <person name="Gleim D."/>
            <person name="Sims D."/>
            <person name="Meincke L."/>
            <person name="Glavina Del Rio T."/>
            <person name="Tice H."/>
            <person name="Copeland A."/>
            <person name="Cheng J.F."/>
            <person name="Lucas S."/>
            <person name="Chen F."/>
            <person name="Nolan M."/>
            <person name="Bruce D."/>
            <person name="Goodwin L."/>
            <person name="Pitluck S."/>
            <person name="Ivanova N."/>
            <person name="Mavromatis K."/>
            <person name="Mikhailova N."/>
            <person name="Pati A."/>
            <person name="Chen A."/>
            <person name="Palaniappan K."/>
            <person name="Land M."/>
            <person name="Hauser L."/>
            <person name="Chang Y.J."/>
            <person name="Jeffries C.D."/>
            <person name="Chain P."/>
            <person name="Saunders E."/>
            <person name="Brettin T."/>
            <person name="Detter J.C."/>
            <person name="Goker M."/>
            <person name="Bristow J."/>
            <person name="Eisen J.A."/>
            <person name="Markowitz V."/>
            <person name="Hugenholtz P."/>
            <person name="Kyrpides N.C."/>
            <person name="Klenk H.P."/>
            <person name="Han C."/>
        </authorList>
    </citation>
    <scope>NUCLEOTIDE SEQUENCE [LARGE SCALE GENOMIC DNA]</scope>
    <source>
        <strain evidence="3">ATCC 49208 / DSM 771 / VKM B-1644</strain>
    </source>
</reference>
<organism evidence="2 3">
    <name type="scientific">Desulfofarcimen acetoxidans (strain ATCC 49208 / DSM 771 / KCTC 5769 / VKM B-1644 / 5575)</name>
    <name type="common">Desulfotomaculum acetoxidans</name>
    <dbReference type="NCBI Taxonomy" id="485916"/>
    <lineage>
        <taxon>Bacteria</taxon>
        <taxon>Bacillati</taxon>
        <taxon>Bacillota</taxon>
        <taxon>Clostridia</taxon>
        <taxon>Eubacteriales</taxon>
        <taxon>Peptococcaceae</taxon>
        <taxon>Desulfofarcimen</taxon>
    </lineage>
</organism>
<name>C8VX03_DESAS</name>
<proteinExistence type="predicted"/>
<sequence>MLKKLVLAIFCISLLISAGCTAKKQTEPNTQNKPEAGIIMSDFQALIQKNSNVDEIAEFLSKNISSVSKEDATKMVVGFEEEQKDYLTLLENKFNEDGMQDKIINEYKAITSNSDISDIELKELMSVTKKSGYKIETAEGFFFPIIDYGFYKNFSSFVTDDMKDYIKIMTEESNKIPAKDAALVISWNEVLERALQQEKFINSHSDSVKINEIKKLYNKYVTFVIYGTNNTPLFSYDSETINPEAREVYQNAVKNVGDSHLLKSLTGFLEILEDNHYRLTAEVGKYRESLVKKLNESLSEASNLEKENDV</sequence>
<keyword evidence="3" id="KW-1185">Reference proteome</keyword>
<dbReference type="EMBL" id="CP001720">
    <property type="protein sequence ID" value="ACV62579.1"/>
    <property type="molecule type" value="Genomic_DNA"/>
</dbReference>
<dbReference type="eggNOG" id="ENOG502Z88F">
    <property type="taxonomic scope" value="Bacteria"/>
</dbReference>
<dbReference type="RefSeq" id="WP_015757290.1">
    <property type="nucleotide sequence ID" value="NC_013216.1"/>
</dbReference>
<dbReference type="OrthoDB" id="1707591at2"/>
<evidence type="ECO:0000256" key="1">
    <source>
        <dbReference type="SAM" id="SignalP"/>
    </source>
</evidence>
<dbReference type="KEGG" id="dae:Dtox_1722"/>
<dbReference type="PROSITE" id="PS51257">
    <property type="entry name" value="PROKAR_LIPOPROTEIN"/>
    <property type="match status" value="1"/>
</dbReference>
<dbReference type="STRING" id="485916.Dtox_1722"/>
<evidence type="ECO:0000313" key="3">
    <source>
        <dbReference type="Proteomes" id="UP000002217"/>
    </source>
</evidence>
<keyword evidence="1" id="KW-0732">Signal</keyword>
<protein>
    <recommendedName>
        <fullName evidence="4">Lipoprotein</fullName>
    </recommendedName>
</protein>
<evidence type="ECO:0008006" key="4">
    <source>
        <dbReference type="Google" id="ProtNLM"/>
    </source>
</evidence>
<accession>C8VX03</accession>
<feature type="chain" id="PRO_5039724794" description="Lipoprotein" evidence="1">
    <location>
        <begin position="23"/>
        <end position="310"/>
    </location>
</feature>
<evidence type="ECO:0000313" key="2">
    <source>
        <dbReference type="EMBL" id="ACV62579.1"/>
    </source>
</evidence>
<feature type="signal peptide" evidence="1">
    <location>
        <begin position="1"/>
        <end position="22"/>
    </location>
</feature>
<dbReference type="Proteomes" id="UP000002217">
    <property type="component" value="Chromosome"/>
</dbReference>